<dbReference type="SMART" id="SM01179">
    <property type="entry name" value="DUF862"/>
    <property type="match status" value="1"/>
</dbReference>
<dbReference type="PROSITE" id="PS51858">
    <property type="entry name" value="PPPDE"/>
    <property type="match status" value="1"/>
</dbReference>
<gene>
    <name evidence="5" type="ORF">FOB60_002502</name>
</gene>
<dbReference type="AlphaFoldDB" id="A0A8X7NNE8"/>
<comment type="caution">
    <text evidence="5">The sequence shown here is derived from an EMBL/GenBank/DDBJ whole genome shotgun (WGS) entry which is preliminary data.</text>
</comment>
<sequence length="158" mass="18214">MEEVATPVQVYVYDLSRGLARNYSRMFLGTEIEAIYHTSVVVRGKEYYLDRGIQIVRAQSHHLKYGSPIEVIEVGETFIDDETIDAFINDLRGREDMKYEAAKYDLFTNNCNHFTNTFLEFLCDKKLDDRILNLPEVVLETPAGRMLQQMIGGAGQFF</sequence>
<dbReference type="GO" id="GO:0070646">
    <property type="term" value="P:protein modification by small protein removal"/>
    <property type="evidence" value="ECO:0007669"/>
    <property type="project" value="TreeGrafter"/>
</dbReference>
<dbReference type="GO" id="GO:0008233">
    <property type="term" value="F:peptidase activity"/>
    <property type="evidence" value="ECO:0007669"/>
    <property type="project" value="UniProtKB-KW"/>
</dbReference>
<evidence type="ECO:0000256" key="3">
    <source>
        <dbReference type="ARBA" id="ARBA00022801"/>
    </source>
</evidence>
<dbReference type="Pfam" id="PF05903">
    <property type="entry name" value="Peptidase_C97"/>
    <property type="match status" value="1"/>
</dbReference>
<name>A0A8X7NNE8_CANPA</name>
<comment type="similarity">
    <text evidence="1">Belongs to the DeSI family.</text>
</comment>
<reference evidence="5" key="1">
    <citation type="submission" date="2020-03" db="EMBL/GenBank/DDBJ databases">
        <title>FDA dAtabase for Regulatory Grade micrObial Sequences (FDA-ARGOS): Supporting development and validation of Infectious Disease Dx tests.</title>
        <authorList>
            <person name="Campos J."/>
            <person name="Goldberg B."/>
            <person name="Tallon L."/>
            <person name="Sadzewicz L."/>
            <person name="Vavikolanu K."/>
            <person name="Mehta A."/>
            <person name="Aluvathingal J."/>
            <person name="Nadendla S."/>
            <person name="Nandy P."/>
            <person name="Geyer C."/>
            <person name="Yan Y."/>
            <person name="Sichtig H."/>
        </authorList>
    </citation>
    <scope>NUCLEOTIDE SEQUENCE [LARGE SCALE GENOMIC DNA]</scope>
    <source>
        <strain evidence="5">FDAARGOS_652</strain>
    </source>
</reference>
<evidence type="ECO:0000256" key="1">
    <source>
        <dbReference type="ARBA" id="ARBA00008140"/>
    </source>
</evidence>
<proteinExistence type="inferred from homology"/>
<dbReference type="OrthoDB" id="21221at2759"/>
<dbReference type="Gene3D" id="3.90.1720.30">
    <property type="entry name" value="PPPDE domains"/>
    <property type="match status" value="1"/>
</dbReference>
<evidence type="ECO:0000313" key="6">
    <source>
        <dbReference type="Proteomes" id="UP000590412"/>
    </source>
</evidence>
<dbReference type="EMBL" id="JABWAB010000003">
    <property type="protein sequence ID" value="KAF6057947.1"/>
    <property type="molecule type" value="Genomic_DNA"/>
</dbReference>
<keyword evidence="3" id="KW-0378">Hydrolase</keyword>
<organism evidence="5 6">
    <name type="scientific">Candida parapsilosis</name>
    <name type="common">Yeast</name>
    <dbReference type="NCBI Taxonomy" id="5480"/>
    <lineage>
        <taxon>Eukaryota</taxon>
        <taxon>Fungi</taxon>
        <taxon>Dikarya</taxon>
        <taxon>Ascomycota</taxon>
        <taxon>Saccharomycotina</taxon>
        <taxon>Pichiomycetes</taxon>
        <taxon>Debaryomycetaceae</taxon>
        <taxon>Candida/Lodderomyces clade</taxon>
        <taxon>Candida</taxon>
    </lineage>
</organism>
<evidence type="ECO:0000313" key="5">
    <source>
        <dbReference type="EMBL" id="KAF6057947.1"/>
    </source>
</evidence>
<protein>
    <submittedName>
        <fullName evidence="5">PPPDE putative peptidase domain family protein</fullName>
    </submittedName>
</protein>
<evidence type="ECO:0000256" key="2">
    <source>
        <dbReference type="ARBA" id="ARBA00022670"/>
    </source>
</evidence>
<evidence type="ECO:0000259" key="4">
    <source>
        <dbReference type="PROSITE" id="PS51858"/>
    </source>
</evidence>
<dbReference type="InterPro" id="IPR042266">
    <property type="entry name" value="PPPDE_sf"/>
</dbReference>
<keyword evidence="2" id="KW-0645">Protease</keyword>
<accession>A0A8X7NNE8</accession>
<dbReference type="PANTHER" id="PTHR12378">
    <property type="entry name" value="DESUMOYLATING ISOPEPTIDASE"/>
    <property type="match status" value="1"/>
</dbReference>
<dbReference type="Proteomes" id="UP000590412">
    <property type="component" value="Unassembled WGS sequence"/>
</dbReference>
<dbReference type="InterPro" id="IPR008580">
    <property type="entry name" value="PPPDE_dom"/>
</dbReference>
<dbReference type="PANTHER" id="PTHR12378:SF7">
    <property type="entry name" value="DESUMOYLATING ISOPEPTIDASE 1"/>
    <property type="match status" value="1"/>
</dbReference>
<feature type="domain" description="PPPDE" evidence="4">
    <location>
        <begin position="6"/>
        <end position="152"/>
    </location>
</feature>
<dbReference type="GO" id="GO:0006508">
    <property type="term" value="P:proteolysis"/>
    <property type="evidence" value="ECO:0007669"/>
    <property type="project" value="UniProtKB-KW"/>
</dbReference>